<feature type="coiled-coil region" evidence="4">
    <location>
        <begin position="1685"/>
        <end position="1803"/>
    </location>
</feature>
<dbReference type="SUPFAM" id="SSF48371">
    <property type="entry name" value="ARM repeat"/>
    <property type="match status" value="2"/>
</dbReference>
<dbReference type="GO" id="GO:0006888">
    <property type="term" value="P:endoplasmic reticulum to Golgi vesicle-mediated transport"/>
    <property type="evidence" value="ECO:0007669"/>
    <property type="project" value="TreeGrafter"/>
</dbReference>
<dbReference type="GO" id="GO:0012507">
    <property type="term" value="C:ER to Golgi transport vesicle membrane"/>
    <property type="evidence" value="ECO:0007669"/>
    <property type="project" value="TreeGrafter"/>
</dbReference>
<feature type="compositionally biased region" description="Basic and acidic residues" evidence="5">
    <location>
        <begin position="1051"/>
        <end position="1060"/>
    </location>
</feature>
<comment type="subcellular location">
    <subcellularLocation>
        <location evidence="1">Golgi apparatus</location>
    </subcellularLocation>
</comment>
<feature type="region of interest" description="Disordered" evidence="5">
    <location>
        <begin position="1925"/>
        <end position="1959"/>
    </location>
</feature>
<evidence type="ECO:0000256" key="5">
    <source>
        <dbReference type="SAM" id="MobiDB-lite"/>
    </source>
</evidence>
<evidence type="ECO:0000313" key="8">
    <source>
        <dbReference type="Proteomes" id="UP000292447"/>
    </source>
</evidence>
<keyword evidence="2" id="KW-0333">Golgi apparatus</keyword>
<dbReference type="GO" id="GO:0048280">
    <property type="term" value="P:vesicle fusion with Golgi apparatus"/>
    <property type="evidence" value="ECO:0007669"/>
    <property type="project" value="InterPro"/>
</dbReference>
<evidence type="ECO:0000256" key="1">
    <source>
        <dbReference type="ARBA" id="ARBA00004555"/>
    </source>
</evidence>
<evidence type="ECO:0000259" key="6">
    <source>
        <dbReference type="Pfam" id="PF04869"/>
    </source>
</evidence>
<dbReference type="InterPro" id="IPR011989">
    <property type="entry name" value="ARM-like"/>
</dbReference>
<dbReference type="Pfam" id="PF04869">
    <property type="entry name" value="Uso1_p115_head"/>
    <property type="match status" value="1"/>
</dbReference>
<accession>A0A4P6XTX3</accession>
<feature type="domain" description="Vesicle tethering protein Uso1/P115-like head" evidence="6">
    <location>
        <begin position="380"/>
        <end position="730"/>
    </location>
</feature>
<dbReference type="InterPro" id="IPR024095">
    <property type="entry name" value="Vesicle_P115"/>
</dbReference>
<feature type="region of interest" description="Disordered" evidence="5">
    <location>
        <begin position="1585"/>
        <end position="1611"/>
    </location>
</feature>
<dbReference type="InterPro" id="IPR016024">
    <property type="entry name" value="ARM-type_fold"/>
</dbReference>
<name>A0A4P6XTX3_9ASCO</name>
<feature type="coiled-coil region" evidence="4">
    <location>
        <begin position="1426"/>
        <end position="1519"/>
    </location>
</feature>
<feature type="compositionally biased region" description="Basic and acidic residues" evidence="5">
    <location>
        <begin position="1833"/>
        <end position="1855"/>
    </location>
</feature>
<reference evidence="8" key="1">
    <citation type="submission" date="2019-03" db="EMBL/GenBank/DDBJ databases">
        <title>Snf2 controls pulcherriminic acid biosynthesis and connects pigmentation and antifungal activity of the yeast Metschnikowia pulcherrima.</title>
        <authorList>
            <person name="Gore-Lloyd D."/>
            <person name="Sumann I."/>
            <person name="Brachmann A.O."/>
            <person name="Schneeberger K."/>
            <person name="Ortiz-Merino R.A."/>
            <person name="Moreno-Beltran M."/>
            <person name="Schlaefli M."/>
            <person name="Kirner P."/>
            <person name="Santos Kron A."/>
            <person name="Wolfe K.H."/>
            <person name="Piel J."/>
            <person name="Ahrens C.H."/>
            <person name="Henk D."/>
            <person name="Freimoser F.M."/>
        </authorList>
    </citation>
    <scope>NUCLEOTIDE SEQUENCE [LARGE SCALE GENOMIC DNA]</scope>
    <source>
        <strain evidence="8">APC 1.2</strain>
    </source>
</reference>
<dbReference type="PANTHER" id="PTHR10013:SF0">
    <property type="entry name" value="GENERAL VESICULAR TRANSPORT FACTOR P115"/>
    <property type="match status" value="1"/>
</dbReference>
<dbReference type="GO" id="GO:0006886">
    <property type="term" value="P:intracellular protein transport"/>
    <property type="evidence" value="ECO:0007669"/>
    <property type="project" value="InterPro"/>
</dbReference>
<dbReference type="GO" id="GO:0005795">
    <property type="term" value="C:Golgi stack"/>
    <property type="evidence" value="ECO:0007669"/>
    <property type="project" value="TreeGrafter"/>
</dbReference>
<keyword evidence="8" id="KW-1185">Reference proteome</keyword>
<evidence type="ECO:0000256" key="2">
    <source>
        <dbReference type="ARBA" id="ARBA00023034"/>
    </source>
</evidence>
<feature type="coiled-coil region" evidence="4">
    <location>
        <begin position="1961"/>
        <end position="1995"/>
    </location>
</feature>
<feature type="region of interest" description="Disordered" evidence="5">
    <location>
        <begin position="1810"/>
        <end position="1855"/>
    </location>
</feature>
<dbReference type="PANTHER" id="PTHR10013">
    <property type="entry name" value="GENERAL VESICULAR TRANSPORT FACTOR P115"/>
    <property type="match status" value="1"/>
</dbReference>
<dbReference type="EMBL" id="CP034459">
    <property type="protein sequence ID" value="QBM89481.1"/>
    <property type="molecule type" value="Genomic_DNA"/>
</dbReference>
<evidence type="ECO:0000256" key="4">
    <source>
        <dbReference type="SAM" id="Coils"/>
    </source>
</evidence>
<feature type="region of interest" description="Disordered" evidence="5">
    <location>
        <begin position="1081"/>
        <end position="1155"/>
    </location>
</feature>
<feature type="compositionally biased region" description="Polar residues" evidence="5">
    <location>
        <begin position="1930"/>
        <end position="1940"/>
    </location>
</feature>
<dbReference type="Gene3D" id="1.25.10.10">
    <property type="entry name" value="Leucine-rich Repeat Variant"/>
    <property type="match status" value="1"/>
</dbReference>
<feature type="compositionally biased region" description="Polar residues" evidence="5">
    <location>
        <begin position="1813"/>
        <end position="1822"/>
    </location>
</feature>
<organism evidence="7 8">
    <name type="scientific">Metschnikowia aff. pulcherrima</name>
    <dbReference type="NCBI Taxonomy" id="2163413"/>
    <lineage>
        <taxon>Eukaryota</taxon>
        <taxon>Fungi</taxon>
        <taxon>Dikarya</taxon>
        <taxon>Ascomycota</taxon>
        <taxon>Saccharomycotina</taxon>
        <taxon>Pichiomycetes</taxon>
        <taxon>Metschnikowiaceae</taxon>
        <taxon>Metschnikowia</taxon>
    </lineage>
</organism>
<dbReference type="Proteomes" id="UP000292447">
    <property type="component" value="Chromosome IV"/>
</dbReference>
<feature type="compositionally biased region" description="Basic and acidic residues" evidence="5">
    <location>
        <begin position="1099"/>
        <end position="1108"/>
    </location>
</feature>
<evidence type="ECO:0000256" key="3">
    <source>
        <dbReference type="ARBA" id="ARBA00023054"/>
    </source>
</evidence>
<dbReference type="GO" id="GO:0005783">
    <property type="term" value="C:endoplasmic reticulum"/>
    <property type="evidence" value="ECO:0007669"/>
    <property type="project" value="TreeGrafter"/>
</dbReference>
<feature type="compositionally biased region" description="Basic and acidic residues" evidence="5">
    <location>
        <begin position="1030"/>
        <end position="1041"/>
    </location>
</feature>
<dbReference type="Gene3D" id="1.10.287.1490">
    <property type="match status" value="1"/>
</dbReference>
<feature type="coiled-coil region" evidence="4">
    <location>
        <begin position="747"/>
        <end position="1021"/>
    </location>
</feature>
<feature type="compositionally biased region" description="Basic and acidic residues" evidence="5">
    <location>
        <begin position="1590"/>
        <end position="1611"/>
    </location>
</feature>
<feature type="coiled-coil region" evidence="4">
    <location>
        <begin position="1222"/>
        <end position="1373"/>
    </location>
</feature>
<keyword evidence="3 4" id="KW-0175">Coiled coil</keyword>
<evidence type="ECO:0000313" key="7">
    <source>
        <dbReference type="EMBL" id="QBM89481.1"/>
    </source>
</evidence>
<dbReference type="InterPro" id="IPR006953">
    <property type="entry name" value="Vesicle_Uso1_P115_head"/>
</dbReference>
<proteinExistence type="predicted"/>
<dbReference type="GO" id="GO:0048211">
    <property type="term" value="P:Golgi vesicle docking"/>
    <property type="evidence" value="ECO:0007669"/>
    <property type="project" value="TreeGrafter"/>
</dbReference>
<sequence>MSYFKGMLRLQNQRPRQEEEAIQTLGNRLQHATLAADRKLAVLGLKSFSRQYREVVVQYGLRGLLVTLGKDADNAPLVKAVLETLLGLFLRTNAGAETDHDTAGWILGQSRVQNGKYPSPLLVAQIELDEFSNWIADEIILTDAHVNSLMLVLQQHEGFQIRLYALQLLEAVVATRPVRAKECILNIPLAVLTVVSLLDDVNDPIRNETILLLMALVNNNYNIQKLVAFENTFERIFAIIEEEGGIRGLILVQDCMTLLSNLLTYNASNQTFFLETDCVPKLAALIAEPLEESHGYGADGSAIPAPPIVWTEQRLQNMAILLDICRAFVDPENPRLVQNQEKLFSAGIFLSILRLVFSPVMENPVRRAALQVTGDIIARNADLQLQFAQIDVPYIDPSLPLQAQNYSEPIPAPLALLNWAVLTNSVHIFEVRLAAMYCLAKFFQDNSDAKIAFLTDQIKASKNPDYYSESRQIENADENGVVNEMAEKTEENGHLSDIKSDGLSDAHKTPYANIFTTLTVFDFDAKLNPYSIWFSAVTLVYLISDSPETRLLAREMKVGDAADGEEEMTSIQAISGMLIAHLENPDPRIAAGYVILLTLWLYEDFDAVNDFLSDASVIKTIVAFLSKNSSESSELIQGMASVLVGVCYDFSTKASPLPRENLYDLITKALGADSYALKVKQFKNIGVFRQFDGDLESDFERDSSGLPNLFFIPEYVELVKDNYYRIRKSLSRGPHFEPRLRISFEIYEEMENKNVELKKELEQLITSSEEKEKGLSAEVKEKDTRLKETSELLEKMNLAVKEAHETENDLVLKIEDLTKNIAILEAEKNKFQSSSEHYTAEFHKLSKKSAHDDEAIKQLKHKLSEAETANKKAEDGINKMSRELFQLSKQKRETDATIVSLEKEVARLKAQHEKAIRDYQTLLDASRKTNEDLRAKITLVEKQGPGPVALNDENTASKLRELTEKVSQMEDTNERLMEKLRSAAGVVQSLRADKSELQEEKKTLEEELATAYEELADLAVSLVEAVEAKEPNRLSSEKEDVNGDSITESHTSTERKDRLEDQLAQSKITIIELQEALAEVQSKLDHHESTPTSFGSKASSDEKEEVPNGDHNGAGKQESESDQNGDANEFIACASAGEESAKQIGSMESELSSLRSTLQQKEDLYSSTTTQFNEQINVLKAEHEKLLADYESLQIDHKKVVDEFDAKKIGSEGGKDKSNDDIKERDSELEVARKRIKDLEKNIEVLSDSASTSLASFKSSQDSLKARIDELEQAKLKLVGEIENLKEERGVLINEFQEAYDELDSAYMDMELLLKNLEKHKEELEKQSQKLEKESSSKIEKLTLESEKLSKSFAEVKAERDELRREYYELEKLTNIIGSELQAKDALLQAISNKGADLAAKDKIVIEIKEKLSSTIAELGNSAQKLRVLAEEKSDLEKSFNELTASHDSSSVKIEALEGEVFSKLEQLAKLEMENKKHICELQTLSEKSQANDENLSKIEVLESEILTLKETINQLSLSLDEQRKANCENSLAAVLEFTEKSTKLERSLLENQQSHDLELAKIRESTQREIQDLNEAIDSLRSENQSLRDQLEKSKELGSSEKSNEYKSRFESTQKDLEQLRLDLEDIRLKSAETSSELAVKEVKLAEISKVHAKDSHSSMAEISDLKADLDALRSLCFRQETQISTLGKERAKLLSEIQNLGEQNGVDLETKDRQNVESLEALKAELNEAQSAYREAEAKLTEKNLELETQAELLAEARRSLEELQEKASKSQEREIHQTEVDELKQQIERLLGQLASARLAEQDVDLRSVTEGQNGSEDTQIAGELPEISASEKAEDQVPIDENKPEDDISERLKDLQESLIKKSEQIVDATARIDAQDRTIESLRNELESTQQKADLRDMENAAFWEEKLHQAELELASKDEKILNLQETPTKSEGATDTEKPDAESELATQETPDDLADLVLLCDHQEQKLEKYKRKLRALDIAVSSDEEDEDDLL</sequence>
<gene>
    <name evidence="7" type="primary">MPUL0D05540</name>
    <name evidence="7" type="ORF">METSCH_D05540</name>
</gene>
<dbReference type="STRING" id="2163413.A0A4P6XTX3"/>
<feature type="region of interest" description="Disordered" evidence="5">
    <location>
        <begin position="1030"/>
        <end position="1060"/>
    </location>
</feature>
<dbReference type="GO" id="GO:0000139">
    <property type="term" value="C:Golgi membrane"/>
    <property type="evidence" value="ECO:0007669"/>
    <property type="project" value="InterPro"/>
</dbReference>
<protein>
    <submittedName>
        <fullName evidence="7">Chromosome segregation ATPase</fullName>
    </submittedName>
</protein>